<evidence type="ECO:0000256" key="14">
    <source>
        <dbReference type="PIRNR" id="PIRNR000447"/>
    </source>
</evidence>
<evidence type="ECO:0000256" key="16">
    <source>
        <dbReference type="RuleBase" id="RU003694"/>
    </source>
</evidence>
<dbReference type="InterPro" id="IPR016039">
    <property type="entry name" value="Thiolase-like"/>
</dbReference>
<sequence>MNRVVVTGVGVVSPIGIGKKEFWKSLETGKSGVSHIKAFNPEEHSTKIAAEVNDFEPTDFIPKKEAKRMDRFVQFASAASQMAAEDANLEISDENSEKVGISIGSGIGGLTTLEENHRKLIEKGPKRVSPFFIPMMIANMASGKVSIDLGARGPNLTLVTACATAAHAIGEALELLRRGKADVMITGGAEATISPLAIAGFGAMKALSTRNDEPEKASRPFDKDRDGFVMGEGAGILILETLDHAKERGAPIYAEVSGFGMTGDAHHMTAPCPESKGAIACMEEAIEDANISKTDIQYVNAHGTSTHYNDRLETNAIKEVFSDHASSLAVNSTKSMTGHLLGAAGGIESIATVLSMEKRYIHPTINLENQDPDLDLDYVPNKGRSMDISGALVNNFGFGGTNASLVFKSFEK</sequence>
<dbReference type="FunFam" id="3.40.47.10:FF:000009">
    <property type="entry name" value="3-oxoacyl-[acyl-carrier-protein] synthase 2"/>
    <property type="match status" value="1"/>
</dbReference>
<keyword evidence="9 14" id="KW-0275">Fatty acid biosynthesis</keyword>
<protein>
    <recommendedName>
        <fullName evidence="4 14">3-oxoacyl-[acyl-carrier-protein] synthase 2</fullName>
        <ecNumber evidence="3 14">2.3.1.179</ecNumber>
    </recommendedName>
</protein>
<dbReference type="SUPFAM" id="SSF53901">
    <property type="entry name" value="Thiolase-like"/>
    <property type="match status" value="2"/>
</dbReference>
<evidence type="ECO:0000259" key="17">
    <source>
        <dbReference type="PROSITE" id="PS52004"/>
    </source>
</evidence>
<gene>
    <name evidence="18" type="primary">fabF</name>
    <name evidence="18" type="ORF">CDO51_04805</name>
</gene>
<dbReference type="PANTHER" id="PTHR11712">
    <property type="entry name" value="POLYKETIDE SYNTHASE-RELATED"/>
    <property type="match status" value="1"/>
</dbReference>
<keyword evidence="6 14" id="KW-0808">Transferase</keyword>
<comment type="caution">
    <text evidence="18">The sequence shown here is derived from an EMBL/GenBank/DDBJ whole genome shotgun (WGS) entry which is preliminary data.</text>
</comment>
<dbReference type="Proteomes" id="UP000214588">
    <property type="component" value="Unassembled WGS sequence"/>
</dbReference>
<dbReference type="GO" id="GO:0005829">
    <property type="term" value="C:cytosol"/>
    <property type="evidence" value="ECO:0007669"/>
    <property type="project" value="TreeGrafter"/>
</dbReference>
<dbReference type="PIRSF" id="PIRSF000447">
    <property type="entry name" value="KAS_II"/>
    <property type="match status" value="1"/>
</dbReference>
<dbReference type="InterPro" id="IPR018201">
    <property type="entry name" value="Ketoacyl_synth_AS"/>
</dbReference>
<reference evidence="18 19" key="1">
    <citation type="submission" date="2017-06" db="EMBL/GenBank/DDBJ databases">
        <title>Draft Genome Sequence of Natranaerobius trueperi halophilic, alkalithermophilic bacteria from soda lakes.</title>
        <authorList>
            <person name="Zhao B."/>
        </authorList>
    </citation>
    <scope>NUCLEOTIDE SEQUENCE [LARGE SCALE GENOMIC DNA]</scope>
    <source>
        <strain evidence="18 19">DSM 18760</strain>
    </source>
</reference>
<dbReference type="InterPro" id="IPR020841">
    <property type="entry name" value="PKS_Beta-ketoAc_synthase_dom"/>
</dbReference>
<proteinExistence type="inferred from homology"/>
<evidence type="ECO:0000256" key="15">
    <source>
        <dbReference type="PIRSR" id="PIRSR000447-1"/>
    </source>
</evidence>
<evidence type="ECO:0000256" key="3">
    <source>
        <dbReference type="ARBA" id="ARBA00012356"/>
    </source>
</evidence>
<evidence type="ECO:0000256" key="4">
    <source>
        <dbReference type="ARBA" id="ARBA00014657"/>
    </source>
</evidence>
<dbReference type="Gene3D" id="3.40.47.10">
    <property type="match status" value="1"/>
</dbReference>
<evidence type="ECO:0000256" key="1">
    <source>
        <dbReference type="ARBA" id="ARBA00005194"/>
    </source>
</evidence>
<evidence type="ECO:0000256" key="9">
    <source>
        <dbReference type="ARBA" id="ARBA00023160"/>
    </source>
</evidence>
<evidence type="ECO:0000256" key="12">
    <source>
        <dbReference type="ARBA" id="ARBA00047318"/>
    </source>
</evidence>
<dbReference type="NCBIfam" id="TIGR03150">
    <property type="entry name" value="fabF"/>
    <property type="match status" value="1"/>
</dbReference>
<keyword evidence="7" id="KW-0276">Fatty acid metabolism</keyword>
<dbReference type="SMART" id="SM00825">
    <property type="entry name" value="PKS_KS"/>
    <property type="match status" value="1"/>
</dbReference>
<comment type="catalytic activity">
    <reaction evidence="12 14">
        <text>(9Z)-hexadecenoyl-[ACP] + malonyl-[ACP] + H(+) = 3-oxo-(11Z)-octadecenoyl-[ACP] + holo-[ACP] + CO2</text>
        <dbReference type="Rhea" id="RHEA:55040"/>
        <dbReference type="Rhea" id="RHEA-COMP:9623"/>
        <dbReference type="Rhea" id="RHEA-COMP:9685"/>
        <dbReference type="Rhea" id="RHEA-COMP:10800"/>
        <dbReference type="Rhea" id="RHEA-COMP:14074"/>
        <dbReference type="ChEBI" id="CHEBI:15378"/>
        <dbReference type="ChEBI" id="CHEBI:16526"/>
        <dbReference type="ChEBI" id="CHEBI:64479"/>
        <dbReference type="ChEBI" id="CHEBI:78449"/>
        <dbReference type="ChEBI" id="CHEBI:83989"/>
        <dbReference type="ChEBI" id="CHEBI:138538"/>
        <dbReference type="EC" id="2.3.1.179"/>
    </reaction>
</comment>
<comment type="function">
    <text evidence="11 14">Involved in the type II fatty acid elongation cycle. Catalyzes the elongation of a wide range of acyl-ACP by the addition of two carbons from malonyl-ACP to an acyl acceptor. Can efficiently catalyze the conversion of palmitoleoyl-ACP (cis-hexadec-9-enoyl-ACP) to cis-vaccenoyl-ACP (cis-octadec-11-enoyl-ACP), an essential step in the thermal regulation of fatty acid composition.</text>
</comment>
<dbReference type="EC" id="2.3.1.179" evidence="3 14"/>
<dbReference type="UniPathway" id="UPA00094"/>
<dbReference type="PROSITE" id="PS00606">
    <property type="entry name" value="KS3_1"/>
    <property type="match status" value="1"/>
</dbReference>
<accession>A0A226C0S3</accession>
<evidence type="ECO:0000256" key="6">
    <source>
        <dbReference type="ARBA" id="ARBA00022679"/>
    </source>
</evidence>
<evidence type="ECO:0000256" key="8">
    <source>
        <dbReference type="ARBA" id="ARBA00023098"/>
    </source>
</evidence>
<dbReference type="AlphaFoldDB" id="A0A226C0S3"/>
<evidence type="ECO:0000256" key="2">
    <source>
        <dbReference type="ARBA" id="ARBA00008467"/>
    </source>
</evidence>
<comment type="similarity">
    <text evidence="2 14 16">Belongs to the thiolase-like superfamily. Beta-ketoacyl-ACP synthases family.</text>
</comment>
<evidence type="ECO:0000313" key="18">
    <source>
        <dbReference type="EMBL" id="OWZ84194.1"/>
    </source>
</evidence>
<organism evidence="18 19">
    <name type="scientific">Natranaerobius trueperi</name>
    <dbReference type="NCBI Taxonomy" id="759412"/>
    <lineage>
        <taxon>Bacteria</taxon>
        <taxon>Bacillati</taxon>
        <taxon>Bacillota</taxon>
        <taxon>Clostridia</taxon>
        <taxon>Natranaerobiales</taxon>
        <taxon>Natranaerobiaceae</taxon>
        <taxon>Natranaerobius</taxon>
    </lineage>
</organism>
<evidence type="ECO:0000256" key="11">
    <source>
        <dbReference type="ARBA" id="ARBA00024006"/>
    </source>
</evidence>
<keyword evidence="19" id="KW-1185">Reference proteome</keyword>
<dbReference type="Pfam" id="PF00109">
    <property type="entry name" value="ketoacyl-synt"/>
    <property type="match status" value="1"/>
</dbReference>
<comment type="catalytic activity">
    <reaction evidence="13 14">
        <text>a fatty acyl-[ACP] + malonyl-[ACP] + H(+) = a 3-oxoacyl-[ACP] + holo-[ACP] + CO2</text>
        <dbReference type="Rhea" id="RHEA:22836"/>
        <dbReference type="Rhea" id="RHEA-COMP:9623"/>
        <dbReference type="Rhea" id="RHEA-COMP:9685"/>
        <dbReference type="Rhea" id="RHEA-COMP:9916"/>
        <dbReference type="Rhea" id="RHEA-COMP:14125"/>
        <dbReference type="ChEBI" id="CHEBI:15378"/>
        <dbReference type="ChEBI" id="CHEBI:16526"/>
        <dbReference type="ChEBI" id="CHEBI:64479"/>
        <dbReference type="ChEBI" id="CHEBI:78449"/>
        <dbReference type="ChEBI" id="CHEBI:78776"/>
        <dbReference type="ChEBI" id="CHEBI:138651"/>
    </reaction>
</comment>
<dbReference type="PANTHER" id="PTHR11712:SF336">
    <property type="entry name" value="3-OXOACYL-[ACYL-CARRIER-PROTEIN] SYNTHASE, MITOCHONDRIAL"/>
    <property type="match status" value="1"/>
</dbReference>
<dbReference type="InterPro" id="IPR017568">
    <property type="entry name" value="3-oxoacyl-ACP_synth-2"/>
</dbReference>
<dbReference type="CDD" id="cd00834">
    <property type="entry name" value="KAS_I_II"/>
    <property type="match status" value="1"/>
</dbReference>
<evidence type="ECO:0000256" key="5">
    <source>
        <dbReference type="ARBA" id="ARBA00022516"/>
    </source>
</evidence>
<evidence type="ECO:0000256" key="10">
    <source>
        <dbReference type="ARBA" id="ARBA00023315"/>
    </source>
</evidence>
<feature type="active site" description="For beta-ketoacyl synthase activity" evidence="15">
    <location>
        <position position="162"/>
    </location>
</feature>
<name>A0A226C0S3_9FIRM</name>
<dbReference type="OrthoDB" id="9808669at2"/>
<evidence type="ECO:0000256" key="13">
    <source>
        <dbReference type="ARBA" id="ARBA00047659"/>
    </source>
</evidence>
<keyword evidence="10 14" id="KW-0012">Acyltransferase</keyword>
<dbReference type="NCBIfam" id="NF004970">
    <property type="entry name" value="PRK06333.1"/>
    <property type="match status" value="1"/>
</dbReference>
<dbReference type="InterPro" id="IPR014031">
    <property type="entry name" value="Ketoacyl_synth_C"/>
</dbReference>
<comment type="pathway">
    <text evidence="1 14">Lipid metabolism; fatty acid biosynthesis.</text>
</comment>
<dbReference type="EMBL" id="NIQC01000007">
    <property type="protein sequence ID" value="OWZ84194.1"/>
    <property type="molecule type" value="Genomic_DNA"/>
</dbReference>
<evidence type="ECO:0000256" key="7">
    <source>
        <dbReference type="ARBA" id="ARBA00022832"/>
    </source>
</evidence>
<dbReference type="InterPro" id="IPR000794">
    <property type="entry name" value="Beta-ketoacyl_synthase"/>
</dbReference>
<keyword evidence="5 14" id="KW-0444">Lipid biosynthesis</keyword>
<feature type="domain" description="Ketosynthase family 3 (KS3)" evidence="17">
    <location>
        <begin position="1"/>
        <end position="409"/>
    </location>
</feature>
<dbReference type="GO" id="GO:0004315">
    <property type="term" value="F:3-oxoacyl-[acyl-carrier-protein] synthase activity"/>
    <property type="evidence" value="ECO:0007669"/>
    <property type="project" value="UniProtKB-UniRule"/>
</dbReference>
<keyword evidence="8" id="KW-0443">Lipid metabolism</keyword>
<dbReference type="InterPro" id="IPR014030">
    <property type="entry name" value="Ketoacyl_synth_N"/>
</dbReference>
<dbReference type="RefSeq" id="WP_089023172.1">
    <property type="nucleotide sequence ID" value="NZ_NIQC01000007.1"/>
</dbReference>
<dbReference type="PROSITE" id="PS52004">
    <property type="entry name" value="KS3_2"/>
    <property type="match status" value="1"/>
</dbReference>
<dbReference type="GO" id="GO:0006633">
    <property type="term" value="P:fatty acid biosynthetic process"/>
    <property type="evidence" value="ECO:0007669"/>
    <property type="project" value="UniProtKB-UniRule"/>
</dbReference>
<evidence type="ECO:0000313" key="19">
    <source>
        <dbReference type="Proteomes" id="UP000214588"/>
    </source>
</evidence>
<dbReference type="NCBIfam" id="NF005589">
    <property type="entry name" value="PRK07314.1"/>
    <property type="match status" value="1"/>
</dbReference>
<dbReference type="Pfam" id="PF02801">
    <property type="entry name" value="Ketoacyl-synt_C"/>
    <property type="match status" value="1"/>
</dbReference>